<name>A0ABV3DF36_9ACTN</name>
<protein>
    <submittedName>
        <fullName evidence="2">Uncharacterized protein</fullName>
    </submittedName>
</protein>
<keyword evidence="3" id="KW-1185">Reference proteome</keyword>
<feature type="compositionally biased region" description="Acidic residues" evidence="1">
    <location>
        <begin position="126"/>
        <end position="140"/>
    </location>
</feature>
<dbReference type="Proteomes" id="UP001551482">
    <property type="component" value="Unassembled WGS sequence"/>
</dbReference>
<comment type="caution">
    <text evidence="2">The sequence shown here is derived from an EMBL/GenBank/DDBJ whole genome shotgun (WGS) entry which is preliminary data.</text>
</comment>
<evidence type="ECO:0000313" key="3">
    <source>
        <dbReference type="Proteomes" id="UP001551482"/>
    </source>
</evidence>
<feature type="region of interest" description="Disordered" evidence="1">
    <location>
        <begin position="51"/>
        <end position="204"/>
    </location>
</feature>
<dbReference type="RefSeq" id="WP_358352954.1">
    <property type="nucleotide sequence ID" value="NZ_JBEZFP010000025.1"/>
</dbReference>
<sequence>MTENYGEDLYEAPADLDDTAYDTTLAEDTAGSDLLWETEGTDGQTLDAVTEETGTDPLTDVAPAPEIPEYTDPLEVPQGGDVPVPEGYVDPLEVPQGGDVPVPDDYVDPSTPVDPTDGSDPYADAGTEDPYGDAGAEDPYAEGTVDPNDPNVGLDPSDPNYDHYYAEHGYPYEGPSDVADVPVEDDNSEAPSDPLPTDIPSDYADYDPDAYVPTEYPYENPYEYPGYDEGYDPYAEPGYDPYAEGAPYGGDYDVVYDPCWGDYGYDPYNDIFVEVNVTVEGDVYVEGDQSADVYVVDEGDTYVDNSTTYVDNSTTVEDHSTNVEYTETTVVQEEVVYYEGYDADAVPPYESYGPMEIAHYTPDWSVADFDGAGDPLADAAYFHEVENPVNAPLATEGAIIEKLTGEPYNEAALVQQAENAGFFDSELGMTNTDVGSLLELHGIETETVYDADVNTLIDALETGDPVMAVVDLNETGIPMRDVVTGEPIEQNPSVMGSVWVTGMDVQPDGSVYVIVNDPSWPEGQTQAIALEDFTNAWYDGGNQAVIAHQPV</sequence>
<dbReference type="EMBL" id="JBEZFP010000025">
    <property type="protein sequence ID" value="MEU8134363.1"/>
    <property type="molecule type" value="Genomic_DNA"/>
</dbReference>
<reference evidence="2 3" key="1">
    <citation type="submission" date="2024-06" db="EMBL/GenBank/DDBJ databases">
        <title>The Natural Products Discovery Center: Release of the First 8490 Sequenced Strains for Exploring Actinobacteria Biosynthetic Diversity.</title>
        <authorList>
            <person name="Kalkreuter E."/>
            <person name="Kautsar S.A."/>
            <person name="Yang D."/>
            <person name="Bader C.D."/>
            <person name="Teijaro C.N."/>
            <person name="Fluegel L."/>
            <person name="Davis C.M."/>
            <person name="Simpson J.R."/>
            <person name="Lauterbach L."/>
            <person name="Steele A.D."/>
            <person name="Gui C."/>
            <person name="Meng S."/>
            <person name="Li G."/>
            <person name="Viehrig K."/>
            <person name="Ye F."/>
            <person name="Su P."/>
            <person name="Kiefer A.F."/>
            <person name="Nichols A."/>
            <person name="Cepeda A.J."/>
            <person name="Yan W."/>
            <person name="Fan B."/>
            <person name="Jiang Y."/>
            <person name="Adhikari A."/>
            <person name="Zheng C.-J."/>
            <person name="Schuster L."/>
            <person name="Cowan T.M."/>
            <person name="Smanski M.J."/>
            <person name="Chevrette M.G."/>
            <person name="De Carvalho L.P.S."/>
            <person name="Shen B."/>
        </authorList>
    </citation>
    <scope>NUCLEOTIDE SEQUENCE [LARGE SCALE GENOMIC DNA]</scope>
    <source>
        <strain evidence="2 3">NPDC048946</strain>
    </source>
</reference>
<accession>A0ABV3DF36</accession>
<organism evidence="2 3">
    <name type="scientific">Streptodolium elevatio</name>
    <dbReference type="NCBI Taxonomy" id="3157996"/>
    <lineage>
        <taxon>Bacteria</taxon>
        <taxon>Bacillati</taxon>
        <taxon>Actinomycetota</taxon>
        <taxon>Actinomycetes</taxon>
        <taxon>Kitasatosporales</taxon>
        <taxon>Streptomycetaceae</taxon>
        <taxon>Streptodolium</taxon>
    </lineage>
</organism>
<evidence type="ECO:0000313" key="2">
    <source>
        <dbReference type="EMBL" id="MEU8134363.1"/>
    </source>
</evidence>
<evidence type="ECO:0000256" key="1">
    <source>
        <dbReference type="SAM" id="MobiDB-lite"/>
    </source>
</evidence>
<feature type="compositionally biased region" description="Low complexity" evidence="1">
    <location>
        <begin position="94"/>
        <end position="121"/>
    </location>
</feature>
<proteinExistence type="predicted"/>
<gene>
    <name evidence="2" type="ORF">AB0C36_12725</name>
</gene>